<dbReference type="AlphaFoldDB" id="A0A7W7Q972"/>
<keyword evidence="1" id="KW-0472">Membrane</keyword>
<comment type="caution">
    <text evidence="3">The sequence shown here is derived from an EMBL/GenBank/DDBJ whole genome shotgun (WGS) entry which is preliminary data.</text>
</comment>
<proteinExistence type="predicted"/>
<sequence length="386" mass="40130">MTTVDPIAEYVGALRRALHGPRRTLRCMVAEAHEGLADAAAAYRDGGVAPERAAVLAVRDFGPVDEVAPEFQDELTARQGRRAAVLLAVVFPAMLFGWDLLWRSGAVRRERGATPDVVRVLAVLQDVMTVAVGVAALALLVSTFRRSVSPRRLTSAVGLTGAVGAASCGGISLGMNLAGGHTTVDLLVTNPAAVAAYTTSAAVLVLIVLAVGPHDARGPRVRVARRFHPGESAGKAPGGSICGMRRVFTTLAVIAALLTGGLVFTTATASASSVRCNSVKEVTLNSQGHFIRLPYYKATGSRNCTLSEGASGTAVAALQLALQGCNFASNLAADSEFGPMTKKAVAYAQYRHGISSDGVYGPDSRKAFGWPVYSSGVPIRKCARAS</sequence>
<feature type="transmembrane region" description="Helical" evidence="1">
    <location>
        <begin position="194"/>
        <end position="212"/>
    </location>
</feature>
<name>A0A7W7Q972_9PSEU</name>
<dbReference type="SUPFAM" id="SSF47090">
    <property type="entry name" value="PGBD-like"/>
    <property type="match status" value="1"/>
</dbReference>
<dbReference type="InterPro" id="IPR036366">
    <property type="entry name" value="PGBDSf"/>
</dbReference>
<dbReference type="EMBL" id="JACHJQ010000006">
    <property type="protein sequence ID" value="MBB4909307.1"/>
    <property type="molecule type" value="Genomic_DNA"/>
</dbReference>
<gene>
    <name evidence="3" type="ORF">FHR82_005565</name>
</gene>
<dbReference type="InterPro" id="IPR002477">
    <property type="entry name" value="Peptidoglycan-bd-like"/>
</dbReference>
<dbReference type="Proteomes" id="UP000520767">
    <property type="component" value="Unassembled WGS sequence"/>
</dbReference>
<feature type="transmembrane region" description="Helical" evidence="1">
    <location>
        <begin position="83"/>
        <end position="102"/>
    </location>
</feature>
<accession>A0A7W7Q972</accession>
<feature type="transmembrane region" description="Helical" evidence="1">
    <location>
        <begin position="247"/>
        <end position="267"/>
    </location>
</feature>
<protein>
    <recommendedName>
        <fullName evidence="2">Peptidoglycan binding-like domain-containing protein</fullName>
    </recommendedName>
</protein>
<feature type="domain" description="Peptidoglycan binding-like" evidence="2">
    <location>
        <begin position="311"/>
        <end position="365"/>
    </location>
</feature>
<dbReference type="InterPro" id="IPR047928">
    <property type="entry name" value="Perm_prefix_1"/>
</dbReference>
<dbReference type="Pfam" id="PF01471">
    <property type="entry name" value="PG_binding_1"/>
    <property type="match status" value="1"/>
</dbReference>
<reference evidence="3 4" key="1">
    <citation type="submission" date="2020-08" db="EMBL/GenBank/DDBJ databases">
        <title>Genomic Encyclopedia of Type Strains, Phase III (KMG-III): the genomes of soil and plant-associated and newly described type strains.</title>
        <authorList>
            <person name="Whitman W."/>
        </authorList>
    </citation>
    <scope>NUCLEOTIDE SEQUENCE [LARGE SCALE GENOMIC DNA]</scope>
    <source>
        <strain evidence="3 4">CECT 8960</strain>
    </source>
</reference>
<dbReference type="NCBIfam" id="NF038403">
    <property type="entry name" value="perm_prefix_1"/>
    <property type="match status" value="1"/>
</dbReference>
<dbReference type="RefSeq" id="WP_184813424.1">
    <property type="nucleotide sequence ID" value="NZ_JACHJQ010000006.1"/>
</dbReference>
<evidence type="ECO:0000259" key="2">
    <source>
        <dbReference type="Pfam" id="PF01471"/>
    </source>
</evidence>
<organism evidence="3 4">
    <name type="scientific">Actinophytocola algeriensis</name>
    <dbReference type="NCBI Taxonomy" id="1768010"/>
    <lineage>
        <taxon>Bacteria</taxon>
        <taxon>Bacillati</taxon>
        <taxon>Actinomycetota</taxon>
        <taxon>Actinomycetes</taxon>
        <taxon>Pseudonocardiales</taxon>
        <taxon>Pseudonocardiaceae</taxon>
    </lineage>
</organism>
<dbReference type="Gene3D" id="1.10.101.10">
    <property type="entry name" value="PGBD-like superfamily/PGBD"/>
    <property type="match status" value="1"/>
</dbReference>
<keyword evidence="1" id="KW-1133">Transmembrane helix</keyword>
<feature type="transmembrane region" description="Helical" evidence="1">
    <location>
        <begin position="122"/>
        <end position="141"/>
    </location>
</feature>
<dbReference type="InterPro" id="IPR036365">
    <property type="entry name" value="PGBD-like_sf"/>
</dbReference>
<keyword evidence="4" id="KW-1185">Reference proteome</keyword>
<evidence type="ECO:0000313" key="4">
    <source>
        <dbReference type="Proteomes" id="UP000520767"/>
    </source>
</evidence>
<keyword evidence="1" id="KW-0812">Transmembrane</keyword>
<evidence type="ECO:0000256" key="1">
    <source>
        <dbReference type="SAM" id="Phobius"/>
    </source>
</evidence>
<feature type="transmembrane region" description="Helical" evidence="1">
    <location>
        <begin position="153"/>
        <end position="174"/>
    </location>
</feature>
<evidence type="ECO:0000313" key="3">
    <source>
        <dbReference type="EMBL" id="MBB4909307.1"/>
    </source>
</evidence>